<dbReference type="PANTHER" id="PTHR36836">
    <property type="entry name" value="COLANIC ACID BIOSYNTHESIS PROTEIN WCAK"/>
    <property type="match status" value="1"/>
</dbReference>
<dbReference type="EMBL" id="BAEK01000013">
    <property type="protein sequence ID" value="GAC03577.1"/>
    <property type="molecule type" value="Genomic_DNA"/>
</dbReference>
<evidence type="ECO:0000259" key="1">
    <source>
        <dbReference type="Pfam" id="PF04230"/>
    </source>
</evidence>
<organism evidence="2 3">
    <name type="scientific">Paraglaciecola agarilytica NO2</name>
    <dbReference type="NCBI Taxonomy" id="1125747"/>
    <lineage>
        <taxon>Bacteria</taxon>
        <taxon>Pseudomonadati</taxon>
        <taxon>Pseudomonadota</taxon>
        <taxon>Gammaproteobacteria</taxon>
        <taxon>Alteromonadales</taxon>
        <taxon>Alteromonadaceae</taxon>
        <taxon>Paraglaciecola</taxon>
    </lineage>
</organism>
<keyword evidence="3" id="KW-1185">Reference proteome</keyword>
<feature type="domain" description="Polysaccharide pyruvyl transferase" evidence="1">
    <location>
        <begin position="34"/>
        <end position="311"/>
    </location>
</feature>
<dbReference type="PANTHER" id="PTHR36836:SF1">
    <property type="entry name" value="COLANIC ACID BIOSYNTHESIS PROTEIN WCAK"/>
    <property type="match status" value="1"/>
</dbReference>
<proteinExistence type="predicted"/>
<sequence>MPVIFNMFIEKYYPNILHDYSIKYVSIGNSDLSQYDCPQTEKMNDITSSAPAGSLLVVVGGEVLCASNLTLLMHVQKTPIAYKVLDSARFLFRRYLSVVTKRFYGTRWEFPYIPPKREFSNNIKIAYSTVGGGISTLPPRVKELVAARLRSADYFSVRDNRTLSDVSKEVGNVKLYPDSVLLIPALLTEEELTDKVSERVKAACEDNYLCFQASPHKVGLNVEVVAETIIKISEAKRQKVILLPIGYASSHDDLIFLRKLHNLFPQNTLLLSELTVWEIMFTIMRANCFIGTSLHGVVTAMAFAVPHFVINPKIDKVSSFVKDWSVDPFNNSYSLDELIEITSSDLSWSKKSMQSNSLFLANLVKENNSNICNLL</sequence>
<dbReference type="Pfam" id="PF04230">
    <property type="entry name" value="PS_pyruv_trans"/>
    <property type="match status" value="1"/>
</dbReference>
<gene>
    <name evidence="2" type="ORF">GAGA_0714</name>
</gene>
<dbReference type="InterPro" id="IPR007345">
    <property type="entry name" value="Polysacch_pyruvyl_Trfase"/>
</dbReference>
<name>A0ABQ0I2P4_9ALTE</name>
<dbReference type="Proteomes" id="UP000008372">
    <property type="component" value="Unassembled WGS sequence"/>
</dbReference>
<comment type="caution">
    <text evidence="2">The sequence shown here is derived from an EMBL/GenBank/DDBJ whole genome shotgun (WGS) entry which is preliminary data.</text>
</comment>
<evidence type="ECO:0000313" key="2">
    <source>
        <dbReference type="EMBL" id="GAC03577.1"/>
    </source>
</evidence>
<protein>
    <recommendedName>
        <fullName evidence="1">Polysaccharide pyruvyl transferase domain-containing protein</fullName>
    </recommendedName>
</protein>
<accession>A0ABQ0I2P4</accession>
<reference evidence="2 3" key="1">
    <citation type="journal article" date="2014" name="Environ. Microbiol.">
        <title>Comparative genomics of the marine bacterial genus Glaciecola reveals the high degree of genomic diversity and genomic characteristic for cold adaptation.</title>
        <authorList>
            <person name="Qin Q.L."/>
            <person name="Xie B.B."/>
            <person name="Yu Y."/>
            <person name="Shu Y.L."/>
            <person name="Rong J.C."/>
            <person name="Zhang Y.J."/>
            <person name="Zhao D.L."/>
            <person name="Chen X.L."/>
            <person name="Zhang X.Y."/>
            <person name="Chen B."/>
            <person name="Zhou B.C."/>
            <person name="Zhang Y.Z."/>
        </authorList>
    </citation>
    <scope>NUCLEOTIDE SEQUENCE [LARGE SCALE GENOMIC DNA]</scope>
    <source>
        <strain evidence="2 3">NO2</strain>
    </source>
</reference>
<evidence type="ECO:0000313" key="3">
    <source>
        <dbReference type="Proteomes" id="UP000008372"/>
    </source>
</evidence>